<dbReference type="PANTHER" id="PTHR31319">
    <property type="entry name" value="ZINC FINGER PROTEIN CONSTANS-LIKE 4"/>
    <property type="match status" value="1"/>
</dbReference>
<feature type="domain" description="CCT" evidence="4">
    <location>
        <begin position="364"/>
        <end position="406"/>
    </location>
</feature>
<evidence type="ECO:0000259" key="4">
    <source>
        <dbReference type="PROSITE" id="PS51017"/>
    </source>
</evidence>
<protein>
    <submittedName>
        <fullName evidence="5">Zinc finger protein CONSTANS-LIKE 5</fullName>
    </submittedName>
</protein>
<comment type="caution">
    <text evidence="5">The sequence shown here is derived from an EMBL/GenBank/DDBJ whole genome shotgun (WGS) entry which is preliminary data.</text>
</comment>
<evidence type="ECO:0000256" key="3">
    <source>
        <dbReference type="PROSITE-ProRule" id="PRU00357"/>
    </source>
</evidence>
<evidence type="ECO:0000256" key="1">
    <source>
        <dbReference type="ARBA" id="ARBA00004123"/>
    </source>
</evidence>
<evidence type="ECO:0000313" key="6">
    <source>
        <dbReference type="Proteomes" id="UP001412067"/>
    </source>
</evidence>
<accession>A0ABR2LZC0</accession>
<proteinExistence type="predicted"/>
<name>A0ABR2LZC0_9ASPA</name>
<dbReference type="Pfam" id="PF06203">
    <property type="entry name" value="CCT"/>
    <property type="match status" value="1"/>
</dbReference>
<dbReference type="InterPro" id="IPR010402">
    <property type="entry name" value="CCT_domain"/>
</dbReference>
<dbReference type="InterPro" id="IPR045281">
    <property type="entry name" value="CONSTANS-like"/>
</dbReference>
<gene>
    <name evidence="5" type="primary">COL5</name>
    <name evidence="5" type="ORF">KSP40_PGU002500</name>
</gene>
<dbReference type="Proteomes" id="UP001412067">
    <property type="component" value="Unassembled WGS sequence"/>
</dbReference>
<organism evidence="5 6">
    <name type="scientific">Platanthera guangdongensis</name>
    <dbReference type="NCBI Taxonomy" id="2320717"/>
    <lineage>
        <taxon>Eukaryota</taxon>
        <taxon>Viridiplantae</taxon>
        <taxon>Streptophyta</taxon>
        <taxon>Embryophyta</taxon>
        <taxon>Tracheophyta</taxon>
        <taxon>Spermatophyta</taxon>
        <taxon>Magnoliopsida</taxon>
        <taxon>Liliopsida</taxon>
        <taxon>Asparagales</taxon>
        <taxon>Orchidaceae</taxon>
        <taxon>Orchidoideae</taxon>
        <taxon>Orchideae</taxon>
        <taxon>Orchidinae</taxon>
        <taxon>Platanthera</taxon>
    </lineage>
</organism>
<evidence type="ECO:0000256" key="2">
    <source>
        <dbReference type="ARBA" id="ARBA00023242"/>
    </source>
</evidence>
<dbReference type="EMBL" id="JBBWWR010000013">
    <property type="protein sequence ID" value="KAK8955581.1"/>
    <property type="molecule type" value="Genomic_DNA"/>
</dbReference>
<reference evidence="5 6" key="1">
    <citation type="journal article" date="2022" name="Nat. Plants">
        <title>Genomes of leafy and leafless Platanthera orchids illuminate the evolution of mycoheterotrophy.</title>
        <authorList>
            <person name="Li M.H."/>
            <person name="Liu K.W."/>
            <person name="Li Z."/>
            <person name="Lu H.C."/>
            <person name="Ye Q.L."/>
            <person name="Zhang D."/>
            <person name="Wang J.Y."/>
            <person name="Li Y.F."/>
            <person name="Zhong Z.M."/>
            <person name="Liu X."/>
            <person name="Yu X."/>
            <person name="Liu D.K."/>
            <person name="Tu X.D."/>
            <person name="Liu B."/>
            <person name="Hao Y."/>
            <person name="Liao X.Y."/>
            <person name="Jiang Y.T."/>
            <person name="Sun W.H."/>
            <person name="Chen J."/>
            <person name="Chen Y.Q."/>
            <person name="Ai Y."/>
            <person name="Zhai J.W."/>
            <person name="Wu S.S."/>
            <person name="Zhou Z."/>
            <person name="Hsiao Y.Y."/>
            <person name="Wu W.L."/>
            <person name="Chen Y.Y."/>
            <person name="Lin Y.F."/>
            <person name="Hsu J.L."/>
            <person name="Li C.Y."/>
            <person name="Wang Z.W."/>
            <person name="Zhao X."/>
            <person name="Zhong W.Y."/>
            <person name="Ma X.K."/>
            <person name="Ma L."/>
            <person name="Huang J."/>
            <person name="Chen G.Z."/>
            <person name="Huang M.Z."/>
            <person name="Huang L."/>
            <person name="Peng D.H."/>
            <person name="Luo Y.B."/>
            <person name="Zou S.Q."/>
            <person name="Chen S.P."/>
            <person name="Lan S."/>
            <person name="Tsai W.C."/>
            <person name="Van de Peer Y."/>
            <person name="Liu Z.J."/>
        </authorList>
    </citation>
    <scope>NUCLEOTIDE SEQUENCE [LARGE SCALE GENOMIC DNA]</scope>
    <source>
        <strain evidence="5">Lor288</strain>
    </source>
</reference>
<keyword evidence="2 3" id="KW-0539">Nucleus</keyword>
<dbReference type="PROSITE" id="PS51017">
    <property type="entry name" value="CCT"/>
    <property type="match status" value="1"/>
</dbReference>
<comment type="subcellular location">
    <subcellularLocation>
        <location evidence="1 3">Nucleus</location>
    </subcellularLocation>
</comment>
<dbReference type="PANTHER" id="PTHR31319:SF110">
    <property type="entry name" value="CCT MOTIF FAMILY PROTEIN"/>
    <property type="match status" value="1"/>
</dbReference>
<evidence type="ECO:0000313" key="5">
    <source>
        <dbReference type="EMBL" id="KAK8955581.1"/>
    </source>
</evidence>
<sequence>MRRLFADRVLGACWQRARRTRVGGEHTKRSLLYNAKISCGHLLALSMDFEWRNSAASILSEEMLQDMIRTPEQISIHDCISSPLSDEIFGLYDQGFFEDTVDSEKISSPTANTTRDISTATTPAATATIACASIEEAADLSCYDHNFTSTYSPFDSSLVISGLLDSQPLPDPKPNIQQPKNILASPPLSMLHMNSTYTQCSANQLDQMTPTYTPCSTNQLDEMIATGFTPYPSVPTVSQLPLGYMGLDPSSLLPNLFLDAGDFYASRVGMPAYGDGKMGLFSNGNRALALAEARTGAAEACDAMIYAPGSMHELYSSGDLQALRDGQYLAGRCSGSSNSLSPTSDISRLDDSTYKVGRLTTEERREKIHRYMKKRNERNFSKKIKYACRKTLADSRPRVRGRFAKNDEFGEAAPRPCSAHREYDDEDECDERNEKSSHCALFVPFTRCRKNALSRSSIIGPGNPL</sequence>
<keyword evidence="6" id="KW-1185">Reference proteome</keyword>